<accession>A7NMP9</accession>
<gene>
    <name evidence="10" type="ordered locus">Rcas_2749</name>
</gene>
<keyword evidence="4" id="KW-0808">Transferase</keyword>
<evidence type="ECO:0000256" key="2">
    <source>
        <dbReference type="ARBA" id="ARBA00022475"/>
    </source>
</evidence>
<dbReference type="EMBL" id="CP000804">
    <property type="protein sequence ID" value="ABU58820.1"/>
    <property type="molecule type" value="Genomic_DNA"/>
</dbReference>
<feature type="transmembrane region" description="Helical" evidence="8">
    <location>
        <begin position="128"/>
        <end position="147"/>
    </location>
</feature>
<feature type="transmembrane region" description="Helical" evidence="8">
    <location>
        <begin position="373"/>
        <end position="393"/>
    </location>
</feature>
<evidence type="ECO:0000256" key="8">
    <source>
        <dbReference type="SAM" id="Phobius"/>
    </source>
</evidence>
<dbReference type="HOGENOM" id="CLU_416027_0_0_0"/>
<dbReference type="RefSeq" id="WP_012121244.1">
    <property type="nucleotide sequence ID" value="NC_009767.1"/>
</dbReference>
<dbReference type="Proteomes" id="UP000000263">
    <property type="component" value="Chromosome"/>
</dbReference>
<feature type="transmembrane region" description="Helical" evidence="8">
    <location>
        <begin position="349"/>
        <end position="366"/>
    </location>
</feature>
<dbReference type="eggNOG" id="COG5305">
    <property type="taxonomic scope" value="Bacteria"/>
</dbReference>
<feature type="domain" description="Glycosyltransferase RgtA/B/C/D-like" evidence="9">
    <location>
        <begin position="81"/>
        <end position="177"/>
    </location>
</feature>
<dbReference type="AlphaFoldDB" id="A7NMP9"/>
<evidence type="ECO:0000256" key="1">
    <source>
        <dbReference type="ARBA" id="ARBA00004651"/>
    </source>
</evidence>
<evidence type="ECO:0000259" key="9">
    <source>
        <dbReference type="Pfam" id="PF13231"/>
    </source>
</evidence>
<keyword evidence="2" id="KW-1003">Cell membrane</keyword>
<dbReference type="InterPro" id="IPR050297">
    <property type="entry name" value="LipidA_mod_glycosyltrf_83"/>
</dbReference>
<feature type="transmembrane region" description="Helical" evidence="8">
    <location>
        <begin position="101"/>
        <end position="122"/>
    </location>
</feature>
<keyword evidence="3" id="KW-0328">Glycosyltransferase</keyword>
<keyword evidence="6 8" id="KW-1133">Transmembrane helix</keyword>
<dbReference type="GO" id="GO:0005886">
    <property type="term" value="C:plasma membrane"/>
    <property type="evidence" value="ECO:0007669"/>
    <property type="project" value="UniProtKB-SubCell"/>
</dbReference>
<feature type="transmembrane region" description="Helical" evidence="8">
    <location>
        <begin position="195"/>
        <end position="225"/>
    </location>
</feature>
<feature type="transmembrane region" description="Helical" evidence="8">
    <location>
        <begin position="154"/>
        <end position="172"/>
    </location>
</feature>
<reference evidence="10 11" key="1">
    <citation type="submission" date="2007-08" db="EMBL/GenBank/DDBJ databases">
        <title>Complete sequence of Roseiflexus castenholzii DSM 13941.</title>
        <authorList>
            <consortium name="US DOE Joint Genome Institute"/>
            <person name="Copeland A."/>
            <person name="Lucas S."/>
            <person name="Lapidus A."/>
            <person name="Barry K."/>
            <person name="Glavina del Rio T."/>
            <person name="Dalin E."/>
            <person name="Tice H."/>
            <person name="Pitluck S."/>
            <person name="Thompson L.S."/>
            <person name="Brettin T."/>
            <person name="Bruce D."/>
            <person name="Detter J.C."/>
            <person name="Han C."/>
            <person name="Tapia R."/>
            <person name="Schmutz J."/>
            <person name="Larimer F."/>
            <person name="Land M."/>
            <person name="Hauser L."/>
            <person name="Kyrpides N."/>
            <person name="Mikhailova N."/>
            <person name="Bryant D.A."/>
            <person name="Hanada S."/>
            <person name="Tsukatani Y."/>
            <person name="Richardson P."/>
        </authorList>
    </citation>
    <scope>NUCLEOTIDE SEQUENCE [LARGE SCALE GENOMIC DNA]</scope>
    <source>
        <strain evidence="11">DSM 13941 / HLO8</strain>
    </source>
</reference>
<proteinExistence type="predicted"/>
<dbReference type="GO" id="GO:0016763">
    <property type="term" value="F:pentosyltransferase activity"/>
    <property type="evidence" value="ECO:0007669"/>
    <property type="project" value="TreeGrafter"/>
</dbReference>
<organism evidence="10 11">
    <name type="scientific">Roseiflexus castenholzii (strain DSM 13941 / HLO8)</name>
    <dbReference type="NCBI Taxonomy" id="383372"/>
    <lineage>
        <taxon>Bacteria</taxon>
        <taxon>Bacillati</taxon>
        <taxon>Chloroflexota</taxon>
        <taxon>Chloroflexia</taxon>
        <taxon>Chloroflexales</taxon>
        <taxon>Roseiflexineae</taxon>
        <taxon>Roseiflexaceae</taxon>
        <taxon>Roseiflexus</taxon>
    </lineage>
</organism>
<dbReference type="STRING" id="383372.Rcas_2749"/>
<keyword evidence="7 8" id="KW-0472">Membrane</keyword>
<dbReference type="GO" id="GO:0009103">
    <property type="term" value="P:lipopolysaccharide biosynthetic process"/>
    <property type="evidence" value="ECO:0007669"/>
    <property type="project" value="UniProtKB-ARBA"/>
</dbReference>
<evidence type="ECO:0000256" key="5">
    <source>
        <dbReference type="ARBA" id="ARBA00022692"/>
    </source>
</evidence>
<evidence type="ECO:0000256" key="7">
    <source>
        <dbReference type="ARBA" id="ARBA00023136"/>
    </source>
</evidence>
<dbReference type="PANTHER" id="PTHR33908">
    <property type="entry name" value="MANNOSYLTRANSFERASE YKCB-RELATED"/>
    <property type="match status" value="1"/>
</dbReference>
<keyword evidence="11" id="KW-1185">Reference proteome</keyword>
<dbReference type="PANTHER" id="PTHR33908:SF11">
    <property type="entry name" value="MEMBRANE PROTEIN"/>
    <property type="match status" value="1"/>
</dbReference>
<evidence type="ECO:0000256" key="3">
    <source>
        <dbReference type="ARBA" id="ARBA00022676"/>
    </source>
</evidence>
<name>A7NMP9_ROSCS</name>
<protein>
    <submittedName>
        <fullName evidence="10">Membrane protein-like protein</fullName>
    </submittedName>
</protein>
<evidence type="ECO:0000256" key="6">
    <source>
        <dbReference type="ARBA" id="ARBA00022989"/>
    </source>
</evidence>
<keyword evidence="5 8" id="KW-0812">Transmembrane</keyword>
<comment type="subcellular location">
    <subcellularLocation>
        <location evidence="1">Cell membrane</location>
        <topology evidence="1">Multi-pass membrane protein</topology>
    </subcellularLocation>
</comment>
<feature type="transmembrane region" description="Helical" evidence="8">
    <location>
        <begin position="289"/>
        <end position="307"/>
    </location>
</feature>
<dbReference type="InterPro" id="IPR038731">
    <property type="entry name" value="RgtA/B/C-like"/>
</dbReference>
<feature type="transmembrane region" description="Helical" evidence="8">
    <location>
        <begin position="29"/>
        <end position="47"/>
    </location>
</feature>
<evidence type="ECO:0000256" key="4">
    <source>
        <dbReference type="ARBA" id="ARBA00022679"/>
    </source>
</evidence>
<feature type="transmembrane region" description="Helical" evidence="8">
    <location>
        <begin position="232"/>
        <end position="250"/>
    </location>
</feature>
<evidence type="ECO:0000313" key="11">
    <source>
        <dbReference type="Proteomes" id="UP000000263"/>
    </source>
</evidence>
<dbReference type="KEGG" id="rca:Rcas_2749"/>
<sequence>MDQPRPWSLCALAVSNTTAHMHDAPHPRFRALSLALLFVVAIALRCYRIDAQSFWYDEGLTVALAVRSLDDIARAAAADVHPPLYYWLLHGWLLLMGTSEAAARAFSAVCGAVTVVMTAILGRRWSGAVAGWLAGIAAAVSPCAIHYSQETRMYALAMLLAACLWLTLDAVVRERTGDHAIDPSGIAHHPRRWRILYGAAALAALATHYFMVAFVAAASLIGALFLRRRARLVWITGHLALAVFFLALVWNSRERLAGWTFAKQSTDPLFILTDVLHGFSLGPSASSPSWFWLIGFGALLVAVFPAWRASPMMTSMALVWLVAPLGAIIILSLNQPYYKLRFLLPALPAYHLLLGIGGAALARIIATRFGARIGAGMVVLTTVWFMAAAIAPLRNEWFDPAFQRDDYRGLARAVAATARADDAILLIGPGQIDVFDYYFKGLQVRYPLPRFRPLDPAATIAELEQIAQRHRRVYGVFYVPYEADPDGVVSAWLAERAFRAESRWYGGVELVVYELGDVGAPLRDVSVRFGDALILERAAVSAMRVAGGDAVRVELHWRVSALPERDLYLFAHLLDINNRIRAQHDGPLARVPTSAWQVGEIYRSRAAVLVPPNTPLATYRLVIGVYDPRTGKRLLLEDGRDGWEAEYVLSRYEGEAHCWTTTVDVRRGEEACRSMDGIHLCKAQRTHFTYPTRSSASAAFTAGRGTRMRIHPRLTMPTAISTTKSAS</sequence>
<feature type="transmembrane region" description="Helical" evidence="8">
    <location>
        <begin position="319"/>
        <end position="337"/>
    </location>
</feature>
<dbReference type="Pfam" id="PF13231">
    <property type="entry name" value="PMT_2"/>
    <property type="match status" value="1"/>
</dbReference>
<evidence type="ECO:0000313" key="10">
    <source>
        <dbReference type="EMBL" id="ABU58820.1"/>
    </source>
</evidence>